<gene>
    <name evidence="4" type="ORF">SteCoe_29144</name>
</gene>
<proteinExistence type="predicted"/>
<dbReference type="GO" id="GO:0031267">
    <property type="term" value="F:small GTPase binding"/>
    <property type="evidence" value="ECO:0007669"/>
    <property type="project" value="TreeGrafter"/>
</dbReference>
<dbReference type="OrthoDB" id="333024at2759"/>
<dbReference type="AlphaFoldDB" id="A0A1R2B6L6"/>
<evidence type="ECO:0000313" key="5">
    <source>
        <dbReference type="Proteomes" id="UP000187209"/>
    </source>
</evidence>
<dbReference type="GO" id="GO:0006913">
    <property type="term" value="P:nucleocytoplasmic transport"/>
    <property type="evidence" value="ECO:0007669"/>
    <property type="project" value="TreeGrafter"/>
</dbReference>
<keyword evidence="3" id="KW-0677">Repeat</keyword>
<dbReference type="SMART" id="SM00368">
    <property type="entry name" value="LRR_RI"/>
    <property type="match status" value="6"/>
</dbReference>
<dbReference type="GO" id="GO:0048471">
    <property type="term" value="C:perinuclear region of cytoplasm"/>
    <property type="evidence" value="ECO:0007669"/>
    <property type="project" value="TreeGrafter"/>
</dbReference>
<accession>A0A1R2B6L6</accession>
<evidence type="ECO:0000256" key="3">
    <source>
        <dbReference type="ARBA" id="ARBA00022737"/>
    </source>
</evidence>
<evidence type="ECO:0000256" key="2">
    <source>
        <dbReference type="ARBA" id="ARBA00022614"/>
    </source>
</evidence>
<name>A0A1R2B6L6_9CILI</name>
<protein>
    <submittedName>
        <fullName evidence="4">Uncharacterized protein</fullName>
    </submittedName>
</protein>
<organism evidence="4 5">
    <name type="scientific">Stentor coeruleus</name>
    <dbReference type="NCBI Taxonomy" id="5963"/>
    <lineage>
        <taxon>Eukaryota</taxon>
        <taxon>Sar</taxon>
        <taxon>Alveolata</taxon>
        <taxon>Ciliophora</taxon>
        <taxon>Postciliodesmatophora</taxon>
        <taxon>Heterotrichea</taxon>
        <taxon>Heterotrichida</taxon>
        <taxon>Stentoridae</taxon>
        <taxon>Stentor</taxon>
    </lineage>
</organism>
<dbReference type="GO" id="GO:0005829">
    <property type="term" value="C:cytosol"/>
    <property type="evidence" value="ECO:0007669"/>
    <property type="project" value="TreeGrafter"/>
</dbReference>
<evidence type="ECO:0000256" key="1">
    <source>
        <dbReference type="ARBA" id="ARBA00022468"/>
    </source>
</evidence>
<dbReference type="Proteomes" id="UP000187209">
    <property type="component" value="Unassembled WGS sequence"/>
</dbReference>
<dbReference type="InterPro" id="IPR001611">
    <property type="entry name" value="Leu-rich_rpt"/>
</dbReference>
<dbReference type="PANTHER" id="PTHR24113">
    <property type="entry name" value="RAN GTPASE-ACTIVATING PROTEIN 1"/>
    <property type="match status" value="1"/>
</dbReference>
<keyword evidence="2" id="KW-0433">Leucine-rich repeat</keyword>
<dbReference type="SUPFAM" id="SSF52047">
    <property type="entry name" value="RNI-like"/>
    <property type="match status" value="1"/>
</dbReference>
<dbReference type="Gene3D" id="3.80.10.10">
    <property type="entry name" value="Ribonuclease Inhibitor"/>
    <property type="match status" value="2"/>
</dbReference>
<keyword evidence="1" id="KW-0343">GTPase activation</keyword>
<dbReference type="GO" id="GO:0005634">
    <property type="term" value="C:nucleus"/>
    <property type="evidence" value="ECO:0007669"/>
    <property type="project" value="TreeGrafter"/>
</dbReference>
<sequence length="327" mass="35795">MGNCKCCHTHLNEPTLNSKAIISDGINLDTMSPSLLKLAELAISHQTDSITLIDLRNKDLGEDGSAVLDTILMSYTHISSLLLSATNLGPENWTNFSKTLSNFFKLITLDLSHNNIGSYGAEKLAGAIEKLMRLETLILDNAQLEGSGMILICGGLVNLRNLKVLSLRENKIGDLGVRMLSNIINHLPKLIYLDIHHNQISISGSYYIGKCIESLPFLQVLKAGNNFLMKEGGNNVVSKLPFGIREISLENVGLEDSHIILLAPLLVSLKNLEVLVLDHNFLGPKSAQVLCEVLPKIKMKHLSLIGCNVSEYRKALSFASSSTEILL</sequence>
<dbReference type="PANTHER" id="PTHR24113:SF12">
    <property type="entry name" value="RAN GTPASE-ACTIVATING PROTEIN 1"/>
    <property type="match status" value="1"/>
</dbReference>
<comment type="caution">
    <text evidence="4">The sequence shown here is derived from an EMBL/GenBank/DDBJ whole genome shotgun (WGS) entry which is preliminary data.</text>
</comment>
<evidence type="ECO:0000313" key="4">
    <source>
        <dbReference type="EMBL" id="OMJ72411.1"/>
    </source>
</evidence>
<reference evidence="4 5" key="1">
    <citation type="submission" date="2016-11" db="EMBL/GenBank/DDBJ databases">
        <title>The macronuclear genome of Stentor coeruleus: a giant cell with tiny introns.</title>
        <authorList>
            <person name="Slabodnick M."/>
            <person name="Ruby J.G."/>
            <person name="Reiff S.B."/>
            <person name="Swart E.C."/>
            <person name="Gosai S."/>
            <person name="Prabakaran S."/>
            <person name="Witkowska E."/>
            <person name="Larue G.E."/>
            <person name="Fisher S."/>
            <person name="Freeman R.M."/>
            <person name="Gunawardena J."/>
            <person name="Chu W."/>
            <person name="Stover N.A."/>
            <person name="Gregory B.D."/>
            <person name="Nowacki M."/>
            <person name="Derisi J."/>
            <person name="Roy S.W."/>
            <person name="Marshall W.F."/>
            <person name="Sood P."/>
        </authorList>
    </citation>
    <scope>NUCLEOTIDE SEQUENCE [LARGE SCALE GENOMIC DNA]</scope>
    <source>
        <strain evidence="4">WM001</strain>
    </source>
</reference>
<dbReference type="EMBL" id="MPUH01000903">
    <property type="protein sequence ID" value="OMJ72411.1"/>
    <property type="molecule type" value="Genomic_DNA"/>
</dbReference>
<dbReference type="Pfam" id="PF13516">
    <property type="entry name" value="LRR_6"/>
    <property type="match status" value="2"/>
</dbReference>
<dbReference type="GO" id="GO:0005096">
    <property type="term" value="F:GTPase activator activity"/>
    <property type="evidence" value="ECO:0007669"/>
    <property type="project" value="UniProtKB-KW"/>
</dbReference>
<dbReference type="InterPro" id="IPR027038">
    <property type="entry name" value="RanGap"/>
</dbReference>
<keyword evidence="5" id="KW-1185">Reference proteome</keyword>
<dbReference type="InterPro" id="IPR032675">
    <property type="entry name" value="LRR_dom_sf"/>
</dbReference>